<evidence type="ECO:0000313" key="5">
    <source>
        <dbReference type="Proteomes" id="UP001379533"/>
    </source>
</evidence>
<dbReference type="Pfam" id="PF02678">
    <property type="entry name" value="Pirin"/>
    <property type="match status" value="1"/>
</dbReference>
<evidence type="ECO:0000259" key="3">
    <source>
        <dbReference type="Pfam" id="PF02678"/>
    </source>
</evidence>
<dbReference type="SUPFAM" id="SSF51182">
    <property type="entry name" value="RmlC-like cupins"/>
    <property type="match status" value="1"/>
</dbReference>
<evidence type="ECO:0000256" key="1">
    <source>
        <dbReference type="ARBA" id="ARBA00008416"/>
    </source>
</evidence>
<evidence type="ECO:0000313" key="4">
    <source>
        <dbReference type="EMBL" id="WXA93322.1"/>
    </source>
</evidence>
<accession>A0ABZ2K7S4</accession>
<proteinExistence type="inferred from homology"/>
<dbReference type="InterPro" id="IPR012093">
    <property type="entry name" value="Pirin"/>
</dbReference>
<gene>
    <name evidence="4" type="ORF">LZC95_43575</name>
</gene>
<dbReference type="EMBL" id="CP089982">
    <property type="protein sequence ID" value="WXA93322.1"/>
    <property type="molecule type" value="Genomic_DNA"/>
</dbReference>
<evidence type="ECO:0000256" key="2">
    <source>
        <dbReference type="RuleBase" id="RU003457"/>
    </source>
</evidence>
<reference evidence="4 5" key="1">
    <citation type="submission" date="2021-12" db="EMBL/GenBank/DDBJ databases">
        <title>Discovery of the Pendulisporaceae a myxobacterial family with distinct sporulation behavior and unique specialized metabolism.</title>
        <authorList>
            <person name="Garcia R."/>
            <person name="Popoff A."/>
            <person name="Bader C.D."/>
            <person name="Loehr J."/>
            <person name="Walesch S."/>
            <person name="Walt C."/>
            <person name="Boldt J."/>
            <person name="Bunk B."/>
            <person name="Haeckl F.J.F.P.J."/>
            <person name="Gunesch A.P."/>
            <person name="Birkelbach J."/>
            <person name="Nuebel U."/>
            <person name="Pietschmann T."/>
            <person name="Bach T."/>
            <person name="Mueller R."/>
        </authorList>
    </citation>
    <scope>NUCLEOTIDE SEQUENCE [LARGE SCALE GENOMIC DNA]</scope>
    <source>
        <strain evidence="4 5">MSr12523</strain>
    </source>
</reference>
<dbReference type="InterPro" id="IPR003829">
    <property type="entry name" value="Pirin_N_dom"/>
</dbReference>
<protein>
    <submittedName>
        <fullName evidence="4">Pirin family protein</fullName>
    </submittedName>
</protein>
<dbReference type="InterPro" id="IPR011051">
    <property type="entry name" value="RmlC_Cupin_sf"/>
</dbReference>
<dbReference type="PANTHER" id="PTHR13903">
    <property type="entry name" value="PIRIN-RELATED"/>
    <property type="match status" value="1"/>
</dbReference>
<dbReference type="Proteomes" id="UP001379533">
    <property type="component" value="Chromosome"/>
</dbReference>
<name>A0ABZ2K7S4_9BACT</name>
<dbReference type="RefSeq" id="WP_394843923.1">
    <property type="nucleotide sequence ID" value="NZ_CP089982.1"/>
</dbReference>
<dbReference type="PIRSF" id="PIRSF006232">
    <property type="entry name" value="Pirin"/>
    <property type="match status" value="1"/>
</dbReference>
<comment type="similarity">
    <text evidence="1 2">Belongs to the pirin family.</text>
</comment>
<dbReference type="InterPro" id="IPR014710">
    <property type="entry name" value="RmlC-like_jellyroll"/>
</dbReference>
<keyword evidence="5" id="KW-1185">Reference proteome</keyword>
<organism evidence="4 5">
    <name type="scientific">Pendulispora brunnea</name>
    <dbReference type="NCBI Taxonomy" id="2905690"/>
    <lineage>
        <taxon>Bacteria</taxon>
        <taxon>Pseudomonadati</taxon>
        <taxon>Myxococcota</taxon>
        <taxon>Myxococcia</taxon>
        <taxon>Myxococcales</taxon>
        <taxon>Sorangiineae</taxon>
        <taxon>Pendulisporaceae</taxon>
        <taxon>Pendulispora</taxon>
    </lineage>
</organism>
<dbReference type="CDD" id="cd02247">
    <property type="entry name" value="cupin_pirin_C"/>
    <property type="match status" value="1"/>
</dbReference>
<feature type="domain" description="Pirin N-terminal" evidence="3">
    <location>
        <begin position="38"/>
        <end position="124"/>
    </location>
</feature>
<sequence length="283" mass="30912">MISSNVTPVRAQARRIVHRTLGNTHGPITRLMSPGDLGELVKPFVFLDYFEMEKFRAPGMPDHPHSGIATHTTLLEGSVDYWDSTGKSGQLWPGSVEWMQAGGGVWHGGKPHPGGKIRGYQLWVALPAGLELQPARSQYIDASAIETDGRVRVLLGRHEQLRSPIAEVSPIHYLHVRLQDGETWHYQPPTGHDVVWVAVNEGKLHAAGDLLRRAAAPQMGIFEEGHGALELRAEGETEFVLGSATKHPYPLICGSYSVHTSVSALIDGEKGIRRVAAALQSAR</sequence>
<dbReference type="Gene3D" id="2.60.120.10">
    <property type="entry name" value="Jelly Rolls"/>
    <property type="match status" value="1"/>
</dbReference>
<dbReference type="PANTHER" id="PTHR13903:SF8">
    <property type="entry name" value="PIRIN"/>
    <property type="match status" value="1"/>
</dbReference>